<evidence type="ECO:0000313" key="5">
    <source>
        <dbReference type="Proteomes" id="UP000694562"/>
    </source>
</evidence>
<reference evidence="4" key="2">
    <citation type="submission" date="2025-09" db="UniProtKB">
        <authorList>
            <consortium name="Ensembl"/>
        </authorList>
    </citation>
    <scope>IDENTIFICATION</scope>
</reference>
<dbReference type="OMA" id="DIFTLEP"/>
<organism evidence="4 5">
    <name type="scientific">Falco tinnunculus</name>
    <name type="common">Common kestrel</name>
    <dbReference type="NCBI Taxonomy" id="100819"/>
    <lineage>
        <taxon>Eukaryota</taxon>
        <taxon>Metazoa</taxon>
        <taxon>Chordata</taxon>
        <taxon>Craniata</taxon>
        <taxon>Vertebrata</taxon>
        <taxon>Euteleostomi</taxon>
        <taxon>Archelosauria</taxon>
        <taxon>Archosauria</taxon>
        <taxon>Dinosauria</taxon>
        <taxon>Saurischia</taxon>
        <taxon>Theropoda</taxon>
        <taxon>Coelurosauria</taxon>
        <taxon>Aves</taxon>
        <taxon>Neognathae</taxon>
        <taxon>Neoaves</taxon>
        <taxon>Telluraves</taxon>
        <taxon>Australaves</taxon>
        <taxon>Falconiformes</taxon>
        <taxon>Falconidae</taxon>
        <taxon>Falco</taxon>
    </lineage>
</organism>
<feature type="domain" description="Kinase suppressor of RAS SAM-like" evidence="2">
    <location>
        <begin position="91"/>
        <end position="157"/>
    </location>
</feature>
<accession>A0A8C4V7A3</accession>
<name>A0A8C4V7A3_FALTI</name>
<feature type="region of interest" description="Disordered" evidence="1">
    <location>
        <begin position="178"/>
        <end position="217"/>
    </location>
</feature>
<dbReference type="Ensembl" id="ENSFTIT00000022889.1">
    <property type="protein sequence ID" value="ENSFTIP00000021974.1"/>
    <property type="gene ID" value="ENSFTIG00000014251.1"/>
</dbReference>
<dbReference type="Gene3D" id="1.10.150.50">
    <property type="entry name" value="Transcription Factor, Ets-1"/>
    <property type="match status" value="1"/>
</dbReference>
<dbReference type="Pfam" id="PF13543">
    <property type="entry name" value="SAM_KSR1"/>
    <property type="match status" value="1"/>
</dbReference>
<dbReference type="InterPro" id="IPR046933">
    <property type="entry name" value="SAM_KSR1_N_sf"/>
</dbReference>
<dbReference type="Proteomes" id="UP000694562">
    <property type="component" value="Unplaced"/>
</dbReference>
<dbReference type="FunFam" id="1.10.150.50:FF:000031">
    <property type="entry name" value="Kinase suppressor of Ras 2"/>
    <property type="match status" value="1"/>
</dbReference>
<evidence type="ECO:0000259" key="3">
    <source>
        <dbReference type="Pfam" id="PF20406"/>
    </source>
</evidence>
<dbReference type="InterPro" id="IPR046861">
    <property type="entry name" value="SAM_KSR1_N"/>
</dbReference>
<dbReference type="OrthoDB" id="774951at2759"/>
<feature type="compositionally biased region" description="Low complexity" evidence="1">
    <location>
        <begin position="201"/>
        <end position="212"/>
    </location>
</feature>
<sequence length="307" mass="33816">MLCTALLPALRGVRGLAGSLAHSESTLQQCGLLQDLIDISLSNLRGLRTKCAASNDLTQQEIRTLEVKLIDYIHRQRQCKLSVPLNDRTAELNSYPRFNDWLDIVNVRKEVVQRIPEELTLDALLEMNESKVKETMKRCGARDEECSRLNGALSCLRKVTASGTDCLVLSANTTEAPCSSVPTWTPSAPHLPKGSSQQARSVSVSTIPSSDSLASSHGPSVYAENLLDPFAFPAHSGRLTPRTPHTITITPPTTPQAKRRHKLKPPRTPPPPCRKVFQLLPNFPTLTRSKSHESQLGNRIDEVPPIK</sequence>
<proteinExistence type="predicted"/>
<feature type="compositionally biased region" description="Low complexity" evidence="1">
    <location>
        <begin position="240"/>
        <end position="251"/>
    </location>
</feature>
<evidence type="ECO:0000313" key="4">
    <source>
        <dbReference type="Ensembl" id="ENSFTIP00000021974.1"/>
    </source>
</evidence>
<evidence type="ECO:0000259" key="2">
    <source>
        <dbReference type="Pfam" id="PF13543"/>
    </source>
</evidence>
<dbReference type="InterPro" id="IPR013761">
    <property type="entry name" value="SAM/pointed_sf"/>
</dbReference>
<protein>
    <submittedName>
        <fullName evidence="4">Uncharacterized protein</fullName>
    </submittedName>
</protein>
<dbReference type="InterPro" id="IPR025561">
    <property type="entry name" value="KSR_SAM-like_dom"/>
</dbReference>
<dbReference type="Pfam" id="PF20406">
    <property type="entry name" value="SAM_KSR1_N"/>
    <property type="match status" value="1"/>
</dbReference>
<feature type="region of interest" description="Disordered" evidence="1">
    <location>
        <begin position="238"/>
        <end position="307"/>
    </location>
</feature>
<evidence type="ECO:0000256" key="1">
    <source>
        <dbReference type="SAM" id="MobiDB-lite"/>
    </source>
</evidence>
<dbReference type="AlphaFoldDB" id="A0A8C4V7A3"/>
<reference evidence="4" key="1">
    <citation type="submission" date="2025-08" db="UniProtKB">
        <authorList>
            <consortium name="Ensembl"/>
        </authorList>
    </citation>
    <scope>IDENTIFICATION</scope>
</reference>
<feature type="domain" description="Kinase suppressor RAS 1 N-terminal helical hairpin" evidence="3">
    <location>
        <begin position="30"/>
        <end position="76"/>
    </location>
</feature>
<dbReference type="Gene3D" id="6.10.140.1120">
    <property type="match status" value="1"/>
</dbReference>
<keyword evidence="5" id="KW-1185">Reference proteome</keyword>